<evidence type="ECO:0000313" key="3">
    <source>
        <dbReference type="Proteomes" id="UP000187280"/>
    </source>
</evidence>
<dbReference type="SUPFAM" id="SSF53448">
    <property type="entry name" value="Nucleotide-diphospho-sugar transferases"/>
    <property type="match status" value="1"/>
</dbReference>
<dbReference type="GeneID" id="97764982"/>
<dbReference type="STRING" id="71657.SAMN02982996_02110"/>
<evidence type="ECO:0000313" key="2">
    <source>
        <dbReference type="EMBL" id="SEA63576.1"/>
    </source>
</evidence>
<dbReference type="EMBL" id="FNQS01000006">
    <property type="protein sequence ID" value="SEA63576.1"/>
    <property type="molecule type" value="Genomic_DNA"/>
</dbReference>
<dbReference type="GO" id="GO:0016740">
    <property type="term" value="F:transferase activity"/>
    <property type="evidence" value="ECO:0007669"/>
    <property type="project" value="UniProtKB-KW"/>
</dbReference>
<proteinExistence type="predicted"/>
<dbReference type="InterPro" id="IPR001173">
    <property type="entry name" value="Glyco_trans_2-like"/>
</dbReference>
<keyword evidence="2" id="KW-0808">Transferase</keyword>
<dbReference type="Gene3D" id="3.90.550.10">
    <property type="entry name" value="Spore Coat Polysaccharide Biosynthesis Protein SpsA, Chain A"/>
    <property type="match status" value="1"/>
</dbReference>
<dbReference type="Proteomes" id="UP000187280">
    <property type="component" value="Unassembled WGS sequence"/>
</dbReference>
<name>A0A1H4CT93_9GAMM</name>
<dbReference type="eggNOG" id="COG0463">
    <property type="taxonomic scope" value="Bacteria"/>
</dbReference>
<reference evidence="2 3" key="1">
    <citation type="submission" date="2016-10" db="EMBL/GenBank/DDBJ databases">
        <authorList>
            <person name="de Groot N.N."/>
        </authorList>
    </citation>
    <scope>NUCLEOTIDE SEQUENCE [LARGE SCALE GENOMIC DNA]</scope>
    <source>
        <strain evidence="2 3">ATCC 29281</strain>
    </source>
</reference>
<dbReference type="RefSeq" id="WP_026743921.1">
    <property type="nucleotide sequence ID" value="NZ_FNQS01000006.1"/>
</dbReference>
<keyword evidence="3" id="KW-1185">Reference proteome</keyword>
<dbReference type="Pfam" id="PF00535">
    <property type="entry name" value="Glycos_transf_2"/>
    <property type="match status" value="1"/>
</dbReference>
<organism evidence="2 3">
    <name type="scientific">Lonsdalea quercina</name>
    <dbReference type="NCBI Taxonomy" id="71657"/>
    <lineage>
        <taxon>Bacteria</taxon>
        <taxon>Pseudomonadati</taxon>
        <taxon>Pseudomonadota</taxon>
        <taxon>Gammaproteobacteria</taxon>
        <taxon>Enterobacterales</taxon>
        <taxon>Pectobacteriaceae</taxon>
        <taxon>Lonsdalea</taxon>
    </lineage>
</organism>
<dbReference type="AlphaFoldDB" id="A0A1H4CT93"/>
<protein>
    <submittedName>
        <fullName evidence="2">Glycosyltransferase like family 2</fullName>
    </submittedName>
</protein>
<accession>A0A1H4CT93</accession>
<feature type="domain" description="Glycosyltransferase 2-like" evidence="1">
    <location>
        <begin position="47"/>
        <end position="125"/>
    </location>
</feature>
<dbReference type="InterPro" id="IPR029044">
    <property type="entry name" value="Nucleotide-diphossugar_trans"/>
</dbReference>
<gene>
    <name evidence="2" type="ORF">SAMN02982996_02110</name>
</gene>
<sequence>MENILEINRVDKSHIKLSYVTHFYCNQSDIESVISLLREYEQYSPDLLDVIQFVIVDDGSPVSYEIPEFNLNLVWLKINENIPWNQAGARNLGVLYAKSDKIVMTDLDHIIHENTLRYMTERRNPGRTFFKLYRNSPENPQKIYKGHSNLFFMSRARFMRFFGYDEEFAGNYGAEDYRFVKYQKYHGSIQRYLSKKYLCSERNVNRNKSYHTLDRDLSANTPVDDKKKHEIETYGDEFGHSRMFLNFSWKIVKNVHRTPPARKKNTLWKPMWWFRYLFGFLAR</sequence>
<evidence type="ECO:0000259" key="1">
    <source>
        <dbReference type="Pfam" id="PF00535"/>
    </source>
</evidence>
<dbReference type="CDD" id="cd00761">
    <property type="entry name" value="Glyco_tranf_GTA_type"/>
    <property type="match status" value="1"/>
</dbReference>